<feature type="chain" id="PRO_5011823143" description="UDP-glucuronosyltransferase" evidence="5">
    <location>
        <begin position="22"/>
        <end position="525"/>
    </location>
</feature>
<comment type="similarity">
    <text evidence="1 4">Belongs to the UDP-glycosyltransferase family.</text>
</comment>
<comment type="subcellular location">
    <subcellularLocation>
        <location evidence="5">Membrane</location>
        <topology evidence="5">Single-pass membrane protein</topology>
    </subcellularLocation>
</comment>
<keyword evidence="2 4" id="KW-0328">Glycosyltransferase</keyword>
<dbReference type="GO" id="GO:0015020">
    <property type="term" value="F:glucuronosyltransferase activity"/>
    <property type="evidence" value="ECO:0007669"/>
    <property type="project" value="UniProtKB-EC"/>
</dbReference>
<dbReference type="Gene3D" id="3.40.50.2000">
    <property type="entry name" value="Glycogen Phosphorylase B"/>
    <property type="match status" value="1"/>
</dbReference>
<gene>
    <name evidence="6" type="ORF">B5V51_2608</name>
</gene>
<dbReference type="InterPro" id="IPR035595">
    <property type="entry name" value="UDP_glycos_trans_CS"/>
</dbReference>
<dbReference type="InterPro" id="IPR050271">
    <property type="entry name" value="UDP-glycosyltransferase"/>
</dbReference>
<proteinExistence type="inferred from homology"/>
<keyword evidence="5" id="KW-1133">Transmembrane helix</keyword>
<evidence type="ECO:0000256" key="5">
    <source>
        <dbReference type="RuleBase" id="RU362059"/>
    </source>
</evidence>
<keyword evidence="3 4" id="KW-0808">Transferase</keyword>
<evidence type="ECO:0000256" key="1">
    <source>
        <dbReference type="ARBA" id="ARBA00009995"/>
    </source>
</evidence>
<dbReference type="SUPFAM" id="SSF53756">
    <property type="entry name" value="UDP-Glycosyltransferase/glycogen phosphorylase"/>
    <property type="match status" value="1"/>
</dbReference>
<accession>A0A2A4JG63</accession>
<dbReference type="EMBL" id="NWSH01001593">
    <property type="protein sequence ID" value="PCG70766.1"/>
    <property type="molecule type" value="Genomic_DNA"/>
</dbReference>
<name>A0A2A4JG63_HELVI</name>
<evidence type="ECO:0000256" key="3">
    <source>
        <dbReference type="ARBA" id="ARBA00022679"/>
    </source>
</evidence>
<dbReference type="PROSITE" id="PS00375">
    <property type="entry name" value="UDPGT"/>
    <property type="match status" value="1"/>
</dbReference>
<evidence type="ECO:0000256" key="4">
    <source>
        <dbReference type="RuleBase" id="RU003718"/>
    </source>
</evidence>
<feature type="signal peptide" evidence="5">
    <location>
        <begin position="1"/>
        <end position="21"/>
    </location>
</feature>
<dbReference type="AlphaFoldDB" id="A0A2A4JG63"/>
<dbReference type="CDD" id="cd03784">
    <property type="entry name" value="GT1_Gtf-like"/>
    <property type="match status" value="1"/>
</dbReference>
<feature type="transmembrane region" description="Helical" evidence="5">
    <location>
        <begin position="473"/>
        <end position="499"/>
    </location>
</feature>
<dbReference type="PANTHER" id="PTHR48043:SF159">
    <property type="entry name" value="EG:EG0003.4 PROTEIN-RELATED"/>
    <property type="match status" value="1"/>
</dbReference>
<dbReference type="GO" id="GO:0016020">
    <property type="term" value="C:membrane"/>
    <property type="evidence" value="ECO:0007669"/>
    <property type="project" value="UniProtKB-SubCell"/>
</dbReference>
<keyword evidence="5" id="KW-0472">Membrane</keyword>
<dbReference type="EC" id="2.4.1.17" evidence="5"/>
<dbReference type="InterPro" id="IPR002213">
    <property type="entry name" value="UDP_glucos_trans"/>
</dbReference>
<organism evidence="6">
    <name type="scientific">Heliothis virescens</name>
    <name type="common">Tobacco budworm moth</name>
    <dbReference type="NCBI Taxonomy" id="7102"/>
    <lineage>
        <taxon>Eukaryota</taxon>
        <taxon>Metazoa</taxon>
        <taxon>Ecdysozoa</taxon>
        <taxon>Arthropoda</taxon>
        <taxon>Hexapoda</taxon>
        <taxon>Insecta</taxon>
        <taxon>Pterygota</taxon>
        <taxon>Neoptera</taxon>
        <taxon>Endopterygota</taxon>
        <taxon>Lepidoptera</taxon>
        <taxon>Glossata</taxon>
        <taxon>Ditrysia</taxon>
        <taxon>Noctuoidea</taxon>
        <taxon>Noctuidae</taxon>
        <taxon>Heliothinae</taxon>
        <taxon>Heliothis</taxon>
    </lineage>
</organism>
<keyword evidence="5" id="KW-0732">Signal</keyword>
<dbReference type="PANTHER" id="PTHR48043">
    <property type="entry name" value="EG:EG0003.4 PROTEIN-RELATED"/>
    <property type="match status" value="1"/>
</dbReference>
<dbReference type="Pfam" id="PF00201">
    <property type="entry name" value="UDPGT"/>
    <property type="match status" value="1"/>
</dbReference>
<dbReference type="SMR" id="A0A2A4JG63"/>
<evidence type="ECO:0000256" key="2">
    <source>
        <dbReference type="ARBA" id="ARBA00022676"/>
    </source>
</evidence>
<dbReference type="FunFam" id="3.40.50.2000:FF:000050">
    <property type="entry name" value="UDP-glucuronosyltransferase"/>
    <property type="match status" value="1"/>
</dbReference>
<protein>
    <recommendedName>
        <fullName evidence="5">UDP-glucuronosyltransferase</fullName>
        <ecNumber evidence="5">2.4.1.17</ecNumber>
    </recommendedName>
</protein>
<comment type="catalytic activity">
    <reaction evidence="5">
        <text>glucuronate acceptor + UDP-alpha-D-glucuronate = acceptor beta-D-glucuronoside + UDP + H(+)</text>
        <dbReference type="Rhea" id="RHEA:21032"/>
        <dbReference type="ChEBI" id="CHEBI:15378"/>
        <dbReference type="ChEBI" id="CHEBI:58052"/>
        <dbReference type="ChEBI" id="CHEBI:58223"/>
        <dbReference type="ChEBI" id="CHEBI:132367"/>
        <dbReference type="ChEBI" id="CHEBI:132368"/>
        <dbReference type="EC" id="2.4.1.17"/>
    </reaction>
</comment>
<comment type="caution">
    <text evidence="6">The sequence shown here is derived from an EMBL/GenBank/DDBJ whole genome shotgun (WGS) entry which is preliminary data.</text>
</comment>
<evidence type="ECO:0000313" key="6">
    <source>
        <dbReference type="EMBL" id="PCG70766.1"/>
    </source>
</evidence>
<keyword evidence="5" id="KW-0812">Transmembrane</keyword>
<reference evidence="6" key="1">
    <citation type="submission" date="2017-09" db="EMBL/GenBank/DDBJ databases">
        <title>Contemporary evolution of a Lepidopteran species, Heliothis virescens, in response to modern agricultural practices.</title>
        <authorList>
            <person name="Fritz M.L."/>
            <person name="Deyonke A.M."/>
            <person name="Papanicolaou A."/>
            <person name="Micinski S."/>
            <person name="Westbrook J."/>
            <person name="Gould F."/>
        </authorList>
    </citation>
    <scope>NUCLEOTIDE SEQUENCE [LARGE SCALE GENOMIC DNA]</scope>
    <source>
        <strain evidence="6">HvINT-</strain>
        <tissue evidence="6">Whole body</tissue>
    </source>
</reference>
<sequence>MGLKIFCAVFILAFLGHAVKGASILALFSSLSYSDHLVYRGYLSRLAQRGHNVVVMTPYPGHFQFPEVDRIVELDVGQDSSPYWDEFKLLVTNTDDHYPRLKALNEFSVKLAIAQLKSKPMTALLINPTISFDLVITEADVPLLYAVAEKYKAPHIAITTSSGKIHQYESKGNPIHPILYPDVNSLSYGNIGRWDRISEIYRQYKTRGEYYNNYLPLCELAAKKLFGLKRSLLDVEQDIDLLFVASNPALIGNRPSSPAVVYVDRMHITPGLSLPQELFNLLESSTKGVIYFSLGAVQESEQLAIPLPQTLADSFGALPYTVLWKIANTTMITKPGNVITHSWFPQQQVLAHPNVKAFVTNGGPRSLEEALFYTVPIIGLPLVKSRKVFINELTKHGAGEILDPYNLDKETVTATINSVASDEKYKNAMVKLKSAVVNPLVSGPDDAVWWTEYLLRNREAQHLRSPAVGISSFTYYLLDVACYLLIAMSLTVYLSYFIIRTIIRSVRQRFWRYRGLDGAGKFKAL</sequence>